<evidence type="ECO:0000256" key="4">
    <source>
        <dbReference type="ARBA" id="ARBA00022553"/>
    </source>
</evidence>
<evidence type="ECO:0000256" key="2">
    <source>
        <dbReference type="ARBA" id="ARBA00018672"/>
    </source>
</evidence>
<evidence type="ECO:0000256" key="1">
    <source>
        <dbReference type="ARBA" id="ARBA00004496"/>
    </source>
</evidence>
<dbReference type="InterPro" id="IPR018060">
    <property type="entry name" value="HTH_AraC"/>
</dbReference>
<dbReference type="PROSITE" id="PS50110">
    <property type="entry name" value="RESPONSE_REGULATORY"/>
    <property type="match status" value="1"/>
</dbReference>
<keyword evidence="8" id="KW-0804">Transcription</keyword>
<name>A0A9W5YB00_9FIRM</name>
<dbReference type="AlphaFoldDB" id="A0A9W5YB00"/>
<gene>
    <name evidence="13" type="ORF">SH1V18_17800</name>
</gene>
<keyword evidence="4 10" id="KW-0597">Phosphoprotein</keyword>
<dbReference type="InterPro" id="IPR009057">
    <property type="entry name" value="Homeodomain-like_sf"/>
</dbReference>
<dbReference type="RefSeq" id="WP_281814735.1">
    <property type="nucleotide sequence ID" value="NZ_BRLB01000003.1"/>
</dbReference>
<feature type="modified residue" description="4-aspartylphosphate" evidence="10">
    <location>
        <position position="55"/>
    </location>
</feature>
<dbReference type="PROSITE" id="PS01124">
    <property type="entry name" value="HTH_ARAC_FAMILY_2"/>
    <property type="match status" value="1"/>
</dbReference>
<keyword evidence="14" id="KW-1185">Reference proteome</keyword>
<reference evidence="13" key="1">
    <citation type="submission" date="2022-06" db="EMBL/GenBank/DDBJ databases">
        <title>Vallitalea longa sp. nov., an anaerobic bacterium isolated from marine sediment.</title>
        <authorList>
            <person name="Hirano S."/>
            <person name="Terahara T."/>
            <person name="Mori K."/>
            <person name="Hamada M."/>
            <person name="Matsumoto R."/>
            <person name="Kobayashi T."/>
        </authorList>
    </citation>
    <scope>NUCLEOTIDE SEQUENCE</scope>
    <source>
        <strain evidence="13">SH18-1</strain>
    </source>
</reference>
<dbReference type="InterPro" id="IPR011006">
    <property type="entry name" value="CheY-like_superfamily"/>
</dbReference>
<dbReference type="SMART" id="SM00342">
    <property type="entry name" value="HTH_ARAC"/>
    <property type="match status" value="1"/>
</dbReference>
<evidence type="ECO:0000256" key="5">
    <source>
        <dbReference type="ARBA" id="ARBA00023012"/>
    </source>
</evidence>
<dbReference type="SUPFAM" id="SSF46689">
    <property type="entry name" value="Homeodomain-like"/>
    <property type="match status" value="2"/>
</dbReference>
<dbReference type="CDD" id="cd17536">
    <property type="entry name" value="REC_YesN-like"/>
    <property type="match status" value="1"/>
</dbReference>
<dbReference type="Pfam" id="PF12833">
    <property type="entry name" value="HTH_18"/>
    <property type="match status" value="1"/>
</dbReference>
<sequence>MYKLLIVDDEKLIRSSISSIIDWNSLGFSEVYEAEDGEQALEIALDKKPNLVLTDIKMPFMDGLELTKQLNKYLPNSYIVILSGYDEFELAQDAIALGVKDYILKPIGAKTLYNKISKLCKEINLENNNRNYLSQMKTQLHQSIPLLRERLLNMLICTPGNNDRIIDRLNSLKIEFKLAPYTICVVEPDLNNIPPKDSEIYCFAVKNIIYDTIGKNYYVFSDNNNRIIIVFNSNPYISSSENRNIISLTLQVIKNNVNYHLNIPLTSSIGITVDTIYKLYSSYTEALSALECKYTIGKNNIYDIYDLDYIQQEFFYPFDSSGYLLEAIKAGDINNIKTTLLSITNILKRKDTLSWVNIKLIFIEIITSILKVLVKTNDISCTTWAEGVSLYDSIEKSDTIDEIITDVQSFCIEASEKLALTRNNSNYNIIAKVKNYINNNYKHEELSLNSAAEYASVSAVYLSSLFKKETGINFKTYLINKRMDKAIELLNTTNFKTYEIAHLVGFSNPHYFSISFRKYTGKSPTDYRKSMEEF</sequence>
<evidence type="ECO:0000256" key="3">
    <source>
        <dbReference type="ARBA" id="ARBA00022490"/>
    </source>
</evidence>
<dbReference type="Gene3D" id="1.10.10.60">
    <property type="entry name" value="Homeodomain-like"/>
    <property type="match status" value="2"/>
</dbReference>
<keyword evidence="5" id="KW-0902">Two-component regulatory system</keyword>
<evidence type="ECO:0000256" key="6">
    <source>
        <dbReference type="ARBA" id="ARBA00023015"/>
    </source>
</evidence>
<evidence type="ECO:0000256" key="10">
    <source>
        <dbReference type="PROSITE-ProRule" id="PRU00169"/>
    </source>
</evidence>
<accession>A0A9W5YB00</accession>
<dbReference type="Gene3D" id="3.40.50.2300">
    <property type="match status" value="1"/>
</dbReference>
<dbReference type="PANTHER" id="PTHR42713">
    <property type="entry name" value="HISTIDINE KINASE-RELATED"/>
    <property type="match status" value="1"/>
</dbReference>
<organism evidence="13 14">
    <name type="scientific">Vallitalea longa</name>
    <dbReference type="NCBI Taxonomy" id="2936439"/>
    <lineage>
        <taxon>Bacteria</taxon>
        <taxon>Bacillati</taxon>
        <taxon>Bacillota</taxon>
        <taxon>Clostridia</taxon>
        <taxon>Lachnospirales</taxon>
        <taxon>Vallitaleaceae</taxon>
        <taxon>Vallitalea</taxon>
    </lineage>
</organism>
<evidence type="ECO:0000256" key="8">
    <source>
        <dbReference type="ARBA" id="ARBA00023163"/>
    </source>
</evidence>
<protein>
    <recommendedName>
        <fullName evidence="2">Stage 0 sporulation protein A homolog</fullName>
    </recommendedName>
</protein>
<dbReference type="SUPFAM" id="SSF52172">
    <property type="entry name" value="CheY-like"/>
    <property type="match status" value="1"/>
</dbReference>
<dbReference type="EMBL" id="BRLB01000003">
    <property type="protein sequence ID" value="GKX29300.1"/>
    <property type="molecule type" value="Genomic_DNA"/>
</dbReference>
<evidence type="ECO:0000259" key="12">
    <source>
        <dbReference type="PROSITE" id="PS50110"/>
    </source>
</evidence>
<keyword evidence="6" id="KW-0805">Transcription regulation</keyword>
<dbReference type="InterPro" id="IPR001789">
    <property type="entry name" value="Sig_transdc_resp-reg_receiver"/>
</dbReference>
<comment type="caution">
    <text evidence="13">The sequence shown here is derived from an EMBL/GenBank/DDBJ whole genome shotgun (WGS) entry which is preliminary data.</text>
</comment>
<feature type="domain" description="HTH araC/xylS-type" evidence="11">
    <location>
        <begin position="431"/>
        <end position="530"/>
    </location>
</feature>
<comment type="function">
    <text evidence="9">May play the central regulatory role in sporulation. It may be an element of the effector pathway responsible for the activation of sporulation genes in response to nutritional stress. Spo0A may act in concert with spo0H (a sigma factor) to control the expression of some genes that are critical to the sporulation process.</text>
</comment>
<dbReference type="PANTHER" id="PTHR42713:SF3">
    <property type="entry name" value="TRANSCRIPTIONAL REGULATORY PROTEIN HPTR"/>
    <property type="match status" value="1"/>
</dbReference>
<evidence type="ECO:0000313" key="13">
    <source>
        <dbReference type="EMBL" id="GKX29300.1"/>
    </source>
</evidence>
<comment type="subcellular location">
    <subcellularLocation>
        <location evidence="1">Cytoplasm</location>
    </subcellularLocation>
</comment>
<evidence type="ECO:0000256" key="7">
    <source>
        <dbReference type="ARBA" id="ARBA00023125"/>
    </source>
</evidence>
<dbReference type="InterPro" id="IPR051552">
    <property type="entry name" value="HptR"/>
</dbReference>
<proteinExistence type="predicted"/>
<feature type="domain" description="Response regulatory" evidence="12">
    <location>
        <begin position="3"/>
        <end position="120"/>
    </location>
</feature>
<evidence type="ECO:0000259" key="11">
    <source>
        <dbReference type="PROSITE" id="PS01124"/>
    </source>
</evidence>
<dbReference type="GO" id="GO:0000160">
    <property type="term" value="P:phosphorelay signal transduction system"/>
    <property type="evidence" value="ECO:0007669"/>
    <property type="project" value="UniProtKB-KW"/>
</dbReference>
<evidence type="ECO:0000313" key="14">
    <source>
        <dbReference type="Proteomes" id="UP001144256"/>
    </source>
</evidence>
<dbReference type="SMART" id="SM00448">
    <property type="entry name" value="REC"/>
    <property type="match status" value="1"/>
</dbReference>
<dbReference type="GO" id="GO:0043565">
    <property type="term" value="F:sequence-specific DNA binding"/>
    <property type="evidence" value="ECO:0007669"/>
    <property type="project" value="InterPro"/>
</dbReference>
<dbReference type="Pfam" id="PF00072">
    <property type="entry name" value="Response_reg"/>
    <property type="match status" value="1"/>
</dbReference>
<keyword evidence="7" id="KW-0238">DNA-binding</keyword>
<dbReference type="GO" id="GO:0003700">
    <property type="term" value="F:DNA-binding transcription factor activity"/>
    <property type="evidence" value="ECO:0007669"/>
    <property type="project" value="InterPro"/>
</dbReference>
<evidence type="ECO:0000256" key="9">
    <source>
        <dbReference type="ARBA" id="ARBA00024867"/>
    </source>
</evidence>
<dbReference type="Proteomes" id="UP001144256">
    <property type="component" value="Unassembled WGS sequence"/>
</dbReference>
<keyword evidence="3" id="KW-0963">Cytoplasm</keyword>
<dbReference type="GO" id="GO:0005737">
    <property type="term" value="C:cytoplasm"/>
    <property type="evidence" value="ECO:0007669"/>
    <property type="project" value="UniProtKB-SubCell"/>
</dbReference>